<sequence>MVQQSGATEETRTISEIIVKRLNLKEKELKDFESAFETLGIDLLVDHPSYEKRFSRDIRDSIYDSLSSIYKKSALARPLFLKYILDKERNFIEEVITKEFLKSLVGKFKQCYENNIKSLEQKIDNLENDKSNPSEQRLRKLQLSCEQYSAQVQAEINQVNRLIETVKSYLLQFQTYDNCSDIIGAREEILSYTKQCNHNILCNMLSPKIEEGFKGYLKQLGVQLDAQEVKSMYNRIKKNCNDQREIRNCKKICVRNSLILCGYSIALPPLAFVVLFGAQAIVRLVTLGDVGLMSYNTFKNLMYGSLGISAALLSAGLLLLPTAICYNHIKQKSLLNLNREELCSTSELAQVDQDQNNLSNENSPIPTAPPASEMENAEKSNAEFGTTLVIN</sequence>
<feature type="transmembrane region" description="Helical" evidence="3">
    <location>
        <begin position="302"/>
        <end position="326"/>
    </location>
</feature>
<feature type="compositionally biased region" description="Polar residues" evidence="2">
    <location>
        <begin position="353"/>
        <end position="365"/>
    </location>
</feature>
<evidence type="ECO:0000313" key="5">
    <source>
        <dbReference type="Proteomes" id="UP000637906"/>
    </source>
</evidence>
<feature type="transmembrane region" description="Helical" evidence="3">
    <location>
        <begin position="257"/>
        <end position="282"/>
    </location>
</feature>
<keyword evidence="1" id="KW-0175">Coiled coil</keyword>
<evidence type="ECO:0000256" key="2">
    <source>
        <dbReference type="SAM" id="MobiDB-lite"/>
    </source>
</evidence>
<proteinExistence type="predicted"/>
<feature type="coiled-coil region" evidence="1">
    <location>
        <begin position="109"/>
        <end position="165"/>
    </location>
</feature>
<gene>
    <name evidence="4" type="ORF">sL5_05420</name>
</gene>
<keyword evidence="5" id="KW-1185">Reference proteome</keyword>
<dbReference type="Proteomes" id="UP000637906">
    <property type="component" value="Unassembled WGS sequence"/>
</dbReference>
<evidence type="ECO:0000256" key="3">
    <source>
        <dbReference type="SAM" id="Phobius"/>
    </source>
</evidence>
<evidence type="ECO:0000256" key="1">
    <source>
        <dbReference type="SAM" id="Coils"/>
    </source>
</evidence>
<reference evidence="4 5" key="1">
    <citation type="journal article" date="2021" name="Microb. Ecol.">
        <title>Candidatus Mesenet longicola: Novel Endosymbionts of Brontispa longissima that Induce Cytoplasmic Incompatibility.</title>
        <authorList>
            <person name="Takano S."/>
            <person name="Gotoh Y."/>
            <person name="Hayashi T."/>
        </authorList>
    </citation>
    <scope>NUCLEOTIDE SEQUENCE [LARGE SCALE GENOMIC DNA]</scope>
    <source>
        <strain evidence="4">L5</strain>
    </source>
</reference>
<evidence type="ECO:0000313" key="4">
    <source>
        <dbReference type="EMBL" id="GHM59549.1"/>
    </source>
</evidence>
<organism evidence="4 5">
    <name type="scientific">Candidatus Mesenet longicola</name>
    <dbReference type="NCBI Taxonomy" id="1892558"/>
    <lineage>
        <taxon>Bacteria</taxon>
        <taxon>Pseudomonadati</taxon>
        <taxon>Pseudomonadota</taxon>
        <taxon>Alphaproteobacteria</taxon>
        <taxon>Rickettsiales</taxon>
        <taxon>Anaplasmataceae</taxon>
        <taxon>Candidatus Mesenet</taxon>
    </lineage>
</organism>
<keyword evidence="3" id="KW-0472">Membrane</keyword>
<protein>
    <submittedName>
        <fullName evidence="4">Uncharacterized protein</fullName>
    </submittedName>
</protein>
<dbReference type="AlphaFoldDB" id="A0A8J3HV33"/>
<accession>A0A8J3HV33</accession>
<name>A0A8J3HV33_9RICK</name>
<dbReference type="EMBL" id="BNGU01000018">
    <property type="protein sequence ID" value="GHM59549.1"/>
    <property type="molecule type" value="Genomic_DNA"/>
</dbReference>
<comment type="caution">
    <text evidence="4">The sequence shown here is derived from an EMBL/GenBank/DDBJ whole genome shotgun (WGS) entry which is preliminary data.</text>
</comment>
<keyword evidence="3" id="KW-1133">Transmembrane helix</keyword>
<keyword evidence="3" id="KW-0812">Transmembrane</keyword>
<feature type="region of interest" description="Disordered" evidence="2">
    <location>
        <begin position="353"/>
        <end position="391"/>
    </location>
</feature>